<organism evidence="1 2">
    <name type="scientific">Desulfurispira natronophila</name>
    <dbReference type="NCBI Taxonomy" id="682562"/>
    <lineage>
        <taxon>Bacteria</taxon>
        <taxon>Pseudomonadati</taxon>
        <taxon>Chrysiogenota</taxon>
        <taxon>Chrysiogenia</taxon>
        <taxon>Chrysiogenales</taxon>
        <taxon>Chrysiogenaceae</taxon>
        <taxon>Desulfurispira</taxon>
    </lineage>
</organism>
<reference evidence="1 2" key="1">
    <citation type="submission" date="2020-08" db="EMBL/GenBank/DDBJ databases">
        <title>Genomic Encyclopedia of Type Strains, Phase IV (KMG-IV): sequencing the most valuable type-strain genomes for metagenomic binning, comparative biology and taxonomic classification.</title>
        <authorList>
            <person name="Goeker M."/>
        </authorList>
    </citation>
    <scope>NUCLEOTIDE SEQUENCE [LARGE SCALE GENOMIC DNA]</scope>
    <source>
        <strain evidence="1 2">DSM 22071</strain>
    </source>
</reference>
<comment type="caution">
    <text evidence="1">The sequence shown here is derived from an EMBL/GenBank/DDBJ whole genome shotgun (WGS) entry which is preliminary data.</text>
</comment>
<protein>
    <submittedName>
        <fullName evidence="1">Uncharacterized protein</fullName>
    </submittedName>
</protein>
<gene>
    <name evidence="1" type="ORF">HNR37_001497</name>
</gene>
<dbReference type="Proteomes" id="UP000528322">
    <property type="component" value="Unassembled WGS sequence"/>
</dbReference>
<dbReference type="EMBL" id="JACHID010000008">
    <property type="protein sequence ID" value="MBB5022169.1"/>
    <property type="molecule type" value="Genomic_DNA"/>
</dbReference>
<sequence length="92" mass="9832">MTVVATVPQGDLAVTARRLLACVGNRVEYQPPGGLSVTPVGECGASSHITRRHHGTLALSLWEVGMTISFAHFVLFFPPALQAAFFCHIAQT</sequence>
<dbReference type="RefSeq" id="WP_183732198.1">
    <property type="nucleotide sequence ID" value="NZ_JACHID010000008.1"/>
</dbReference>
<evidence type="ECO:0000313" key="2">
    <source>
        <dbReference type="Proteomes" id="UP000528322"/>
    </source>
</evidence>
<dbReference type="AlphaFoldDB" id="A0A7W8DH91"/>
<name>A0A7W8DH91_9BACT</name>
<keyword evidence="2" id="KW-1185">Reference proteome</keyword>
<proteinExistence type="predicted"/>
<accession>A0A7W8DH91</accession>
<evidence type="ECO:0000313" key="1">
    <source>
        <dbReference type="EMBL" id="MBB5022169.1"/>
    </source>
</evidence>